<name>A0ABV7RUF1_9GAMM</name>
<keyword evidence="2" id="KW-0732">Signal</keyword>
<evidence type="ECO:0008006" key="5">
    <source>
        <dbReference type="Google" id="ProtNLM"/>
    </source>
</evidence>
<keyword evidence="4" id="KW-1185">Reference proteome</keyword>
<protein>
    <recommendedName>
        <fullName evidence="5">Secreted protein</fullName>
    </recommendedName>
</protein>
<evidence type="ECO:0000256" key="1">
    <source>
        <dbReference type="SAM" id="MobiDB-lite"/>
    </source>
</evidence>
<evidence type="ECO:0000313" key="4">
    <source>
        <dbReference type="Proteomes" id="UP001595740"/>
    </source>
</evidence>
<feature type="signal peptide" evidence="2">
    <location>
        <begin position="1"/>
        <end position="22"/>
    </location>
</feature>
<reference evidence="4" key="1">
    <citation type="journal article" date="2019" name="Int. J. Syst. Evol. Microbiol.">
        <title>The Global Catalogue of Microorganisms (GCM) 10K type strain sequencing project: providing services to taxonomists for standard genome sequencing and annotation.</title>
        <authorList>
            <consortium name="The Broad Institute Genomics Platform"/>
            <consortium name="The Broad Institute Genome Sequencing Center for Infectious Disease"/>
            <person name="Wu L."/>
            <person name="Ma J."/>
        </authorList>
    </citation>
    <scope>NUCLEOTIDE SEQUENCE [LARGE SCALE GENOMIC DNA]</scope>
    <source>
        <strain evidence="4">KCTC 42875</strain>
    </source>
</reference>
<dbReference type="RefSeq" id="WP_386760108.1">
    <property type="nucleotide sequence ID" value="NZ_JBHRXK010000010.1"/>
</dbReference>
<organism evidence="3 4">
    <name type="scientific">Lysobacter cavernae</name>
    <dbReference type="NCBI Taxonomy" id="1685901"/>
    <lineage>
        <taxon>Bacteria</taxon>
        <taxon>Pseudomonadati</taxon>
        <taxon>Pseudomonadota</taxon>
        <taxon>Gammaproteobacteria</taxon>
        <taxon>Lysobacterales</taxon>
        <taxon>Lysobacteraceae</taxon>
        <taxon>Lysobacter</taxon>
    </lineage>
</organism>
<proteinExistence type="predicted"/>
<evidence type="ECO:0000256" key="2">
    <source>
        <dbReference type="SAM" id="SignalP"/>
    </source>
</evidence>
<evidence type="ECO:0000313" key="3">
    <source>
        <dbReference type="EMBL" id="MFC3552347.1"/>
    </source>
</evidence>
<accession>A0ABV7RUF1</accession>
<feature type="compositionally biased region" description="Basic and acidic residues" evidence="1">
    <location>
        <begin position="72"/>
        <end position="87"/>
    </location>
</feature>
<feature type="chain" id="PRO_5046241225" description="Secreted protein" evidence="2">
    <location>
        <begin position="23"/>
        <end position="162"/>
    </location>
</feature>
<sequence>MRLLSTLALSSLLALAPLVAVAQQSYVNIEQRLSAEQMQATGLDALSSAQLALLNKLLSQEQAVVAQQVEQSVRDEQKGKPPERASKEPISSTLKGSFSGWSNGTVFELANGQRWRVTEGSLSLGKGKTQQNPKVTIAPGLFSGWYLQVEGQNSSAKVQRLD</sequence>
<dbReference type="EMBL" id="JBHRXK010000010">
    <property type="protein sequence ID" value="MFC3552347.1"/>
    <property type="molecule type" value="Genomic_DNA"/>
</dbReference>
<gene>
    <name evidence="3" type="ORF">ACFOLC_15180</name>
</gene>
<comment type="caution">
    <text evidence="3">The sequence shown here is derived from an EMBL/GenBank/DDBJ whole genome shotgun (WGS) entry which is preliminary data.</text>
</comment>
<feature type="region of interest" description="Disordered" evidence="1">
    <location>
        <begin position="69"/>
        <end position="96"/>
    </location>
</feature>
<dbReference type="Proteomes" id="UP001595740">
    <property type="component" value="Unassembled WGS sequence"/>
</dbReference>